<evidence type="ECO:0000313" key="2">
    <source>
        <dbReference type="Proteomes" id="UP000306319"/>
    </source>
</evidence>
<keyword evidence="2" id="KW-1185">Reference proteome</keyword>
<accession>A0AC61RDB7</accession>
<proteinExistence type="predicted"/>
<evidence type="ECO:0000313" key="1">
    <source>
        <dbReference type="EMBL" id="TGY77551.1"/>
    </source>
</evidence>
<organism evidence="1 2">
    <name type="scientific">Lepagella muris</name>
    <dbReference type="NCBI Taxonomy" id="3032870"/>
    <lineage>
        <taxon>Bacteria</taxon>
        <taxon>Pseudomonadati</taxon>
        <taxon>Bacteroidota</taxon>
        <taxon>Bacteroidia</taxon>
        <taxon>Bacteroidales</taxon>
        <taxon>Muribaculaceae</taxon>
        <taxon>Lepagella</taxon>
    </lineage>
</organism>
<comment type="caution">
    <text evidence="1">The sequence shown here is derived from an EMBL/GenBank/DDBJ whole genome shotgun (WGS) entry which is preliminary data.</text>
</comment>
<reference evidence="1" key="1">
    <citation type="submission" date="2019-04" db="EMBL/GenBank/DDBJ databases">
        <title>Microbes associate with the intestines of laboratory mice.</title>
        <authorList>
            <person name="Navarre W."/>
            <person name="Wong E."/>
            <person name="Huang K."/>
            <person name="Tropini C."/>
            <person name="Ng K."/>
            <person name="Yu B."/>
        </authorList>
    </citation>
    <scope>NUCLEOTIDE SEQUENCE</scope>
    <source>
        <strain evidence="1">NM04_E33</strain>
    </source>
</reference>
<gene>
    <name evidence="1" type="ORF">E5331_13985</name>
</gene>
<protein>
    <submittedName>
        <fullName evidence="1">Response regulator transcription factor</fullName>
    </submittedName>
</protein>
<dbReference type="Proteomes" id="UP000306319">
    <property type="component" value="Unassembled WGS sequence"/>
</dbReference>
<sequence>MLPEETPDDAGETVSGISVQGEGESVDIQDPTATHSILIVEDDEELRRMLSRSFGSDYKVKAVATGEEGIELGSGGHYDIILTDIMLPGKDGHDVIRAVKGEGRNADVKVIVLSSLSSDDEMLRAYQEGADMYLSKPISLKMLRHHVSHLHSEQDISLMLVSPSTQARNFNQEERKFLLRCRTIINESLMEEDFGIETLARKLAMSHSSLYKKIKGLTGVSIIEFINEYKICKAVALFRQGMTNVQTVGEMCGFRDIKTFREAFKKRMNMPPKQFIQSLSRDDS</sequence>
<dbReference type="EMBL" id="SRYB01000023">
    <property type="protein sequence ID" value="TGY77551.1"/>
    <property type="molecule type" value="Genomic_DNA"/>
</dbReference>
<name>A0AC61RDB7_9BACT</name>